<dbReference type="STRING" id="410359.Pcal_0363"/>
<organism evidence="1 2">
    <name type="scientific">Pyrobaculum calidifontis (strain DSM 21063 / JCM 11548 / VA1)</name>
    <dbReference type="NCBI Taxonomy" id="410359"/>
    <lineage>
        <taxon>Archaea</taxon>
        <taxon>Thermoproteota</taxon>
        <taxon>Thermoprotei</taxon>
        <taxon>Thermoproteales</taxon>
        <taxon>Thermoproteaceae</taxon>
        <taxon>Pyrobaculum</taxon>
    </lineage>
</organism>
<dbReference type="OrthoDB" id="27571at2157"/>
<protein>
    <recommendedName>
        <fullName evidence="3">Thioredoxin-like fold domain-containing protein</fullName>
    </recommendedName>
</protein>
<dbReference type="InterPro" id="IPR036249">
    <property type="entry name" value="Thioredoxin-like_sf"/>
</dbReference>
<name>A3MT31_PYRCJ</name>
<dbReference type="AlphaFoldDB" id="A3MT31"/>
<keyword evidence="2" id="KW-1185">Reference proteome</keyword>
<reference evidence="1" key="1">
    <citation type="submission" date="2007-02" db="EMBL/GenBank/DDBJ databases">
        <title>Complete sequence of Pyrobaculum calidifontis JCM 11548.</title>
        <authorList>
            <consortium name="US DOE Joint Genome Institute"/>
            <person name="Copeland A."/>
            <person name="Lucas S."/>
            <person name="Lapidus A."/>
            <person name="Barry K."/>
            <person name="Glavina del Rio T."/>
            <person name="Dalin E."/>
            <person name="Tice H."/>
            <person name="Pitluck S."/>
            <person name="Chain P."/>
            <person name="Malfatti S."/>
            <person name="Shin M."/>
            <person name="Vergez L."/>
            <person name="Schmutz J."/>
            <person name="Larimer F."/>
            <person name="Land M."/>
            <person name="Hauser L."/>
            <person name="Kyrpides N."/>
            <person name="Mikhailova N."/>
            <person name="Cozen A.E."/>
            <person name="Fitz-Gibbon S.T."/>
            <person name="House C.H."/>
            <person name="Saltikov C."/>
            <person name="Lowe T.M."/>
            <person name="Richardson P."/>
        </authorList>
    </citation>
    <scope>NUCLEOTIDE SEQUENCE [LARGE SCALE GENOMIC DNA]</scope>
    <source>
        <strain evidence="1">JCM 11548</strain>
    </source>
</reference>
<dbReference type="HOGENOM" id="CLU_671972_0_0_2"/>
<sequence>MQKIVIGIALAIVAAIVAAALILTQTPPKSPTQPSTGQGGKVYVYSVEITGGPSIVAYYIPTDAGLIYGEKVNLTSYYFMFKNGVINILANTPQGIQKVTYYERLLEVCRNSTTIATVAGERITLSNSQCSPSTSPLPTVKSLDELILVVQGLPGPTSQSQWVKSGVAQTPFGQATVYTNITQVPIMTGLNAVLNYEKQVLPDGTIYLLKAQLAYGNQVAATLTYTLRNITAMAPELKAIVDELSKDVVAKNGGGLDLLKVAEKIGMTFDGSWPAAIVFFDLQCPYCAQLFKYNYTLFQGHKLVLVDLVVHPEALESHQRLRCLYQTAPDQVIPTLRVLYDRFLARDANYTDVLPNQTCQIDVQAGMQLAQLLAGQNVGTPMVVVVYPNGTYALTVGYDPASIAKALRG</sequence>
<dbReference type="RefSeq" id="WP_011849055.1">
    <property type="nucleotide sequence ID" value="NC_009073.1"/>
</dbReference>
<accession>A3MT31</accession>
<dbReference type="GeneID" id="4908295"/>
<proteinExistence type="predicted"/>
<dbReference type="Gene3D" id="3.40.30.10">
    <property type="entry name" value="Glutaredoxin"/>
    <property type="match status" value="1"/>
</dbReference>
<evidence type="ECO:0000313" key="2">
    <source>
        <dbReference type="Proteomes" id="UP000001431"/>
    </source>
</evidence>
<dbReference type="CDD" id="cd02972">
    <property type="entry name" value="DsbA_family"/>
    <property type="match status" value="1"/>
</dbReference>
<evidence type="ECO:0008006" key="3">
    <source>
        <dbReference type="Google" id="ProtNLM"/>
    </source>
</evidence>
<dbReference type="Proteomes" id="UP000001431">
    <property type="component" value="Chromosome"/>
</dbReference>
<evidence type="ECO:0000313" key="1">
    <source>
        <dbReference type="EMBL" id="ABO07798.1"/>
    </source>
</evidence>
<dbReference type="KEGG" id="pcl:Pcal_0363"/>
<dbReference type="EMBL" id="CP000561">
    <property type="protein sequence ID" value="ABO07798.1"/>
    <property type="molecule type" value="Genomic_DNA"/>
</dbReference>
<dbReference type="SUPFAM" id="SSF52833">
    <property type="entry name" value="Thioredoxin-like"/>
    <property type="match status" value="1"/>
</dbReference>
<gene>
    <name evidence="1" type="ordered locus">Pcal_0363</name>
</gene>
<dbReference type="eggNOG" id="arCOG02870">
    <property type="taxonomic scope" value="Archaea"/>
</dbReference>